<gene>
    <name evidence="2" type="ORF">Rhe02_44290</name>
</gene>
<organism evidence="2 3">
    <name type="scientific">Rhizocola hellebori</name>
    <dbReference type="NCBI Taxonomy" id="1392758"/>
    <lineage>
        <taxon>Bacteria</taxon>
        <taxon>Bacillati</taxon>
        <taxon>Actinomycetota</taxon>
        <taxon>Actinomycetes</taxon>
        <taxon>Micromonosporales</taxon>
        <taxon>Micromonosporaceae</taxon>
        <taxon>Rhizocola</taxon>
    </lineage>
</organism>
<sequence length="177" mass="19669">MSTGHLLLGLLAHRPQHGYELKRAHDSRLPTAKPLPFGQVYATLGRLERDGLIEPAGSDRDGGPDRVSYRMTDAGRQALREWLDAVETPAAFLGGTMFTKIVVALVAADRQTAMRCLANQRAAHMVRMRELTQLKQRAASIAETAAADYSIAHLDADLRWMQQTMDRLDTLDQEMNS</sequence>
<dbReference type="SUPFAM" id="SSF46785">
    <property type="entry name" value="Winged helix' DNA-binding domain"/>
    <property type="match status" value="1"/>
</dbReference>
<keyword evidence="3" id="KW-1185">Reference proteome</keyword>
<comment type="caution">
    <text evidence="2">The sequence shown here is derived from an EMBL/GenBank/DDBJ whole genome shotgun (WGS) entry which is preliminary data.</text>
</comment>
<evidence type="ECO:0000313" key="3">
    <source>
        <dbReference type="Proteomes" id="UP000612899"/>
    </source>
</evidence>
<dbReference type="InterPro" id="IPR005149">
    <property type="entry name" value="Tscrpt_reg_PadR_N"/>
</dbReference>
<dbReference type="AlphaFoldDB" id="A0A8J3QAM9"/>
<protein>
    <submittedName>
        <fullName evidence="2">PadR family transcriptional regulator</fullName>
    </submittedName>
</protein>
<feature type="domain" description="Transcription regulator PadR N-terminal" evidence="1">
    <location>
        <begin position="7"/>
        <end position="81"/>
    </location>
</feature>
<dbReference type="PANTHER" id="PTHR43252">
    <property type="entry name" value="TRANSCRIPTIONAL REGULATOR YQJI"/>
    <property type="match status" value="1"/>
</dbReference>
<dbReference type="InterPro" id="IPR036390">
    <property type="entry name" value="WH_DNA-bd_sf"/>
</dbReference>
<dbReference type="RefSeq" id="WP_203910172.1">
    <property type="nucleotide sequence ID" value="NZ_BONY01000026.1"/>
</dbReference>
<name>A0A8J3QAM9_9ACTN</name>
<dbReference type="Pfam" id="PF03551">
    <property type="entry name" value="PadR"/>
    <property type="match status" value="1"/>
</dbReference>
<dbReference type="EMBL" id="BONY01000026">
    <property type="protein sequence ID" value="GIH06362.1"/>
    <property type="molecule type" value="Genomic_DNA"/>
</dbReference>
<dbReference type="PANTHER" id="PTHR43252:SF6">
    <property type="entry name" value="NEGATIVE TRANSCRIPTION REGULATOR PADR"/>
    <property type="match status" value="1"/>
</dbReference>
<evidence type="ECO:0000313" key="2">
    <source>
        <dbReference type="EMBL" id="GIH06362.1"/>
    </source>
</evidence>
<evidence type="ECO:0000259" key="1">
    <source>
        <dbReference type="Pfam" id="PF03551"/>
    </source>
</evidence>
<dbReference type="Gene3D" id="1.10.10.10">
    <property type="entry name" value="Winged helix-like DNA-binding domain superfamily/Winged helix DNA-binding domain"/>
    <property type="match status" value="1"/>
</dbReference>
<accession>A0A8J3QAM9</accession>
<dbReference type="Proteomes" id="UP000612899">
    <property type="component" value="Unassembled WGS sequence"/>
</dbReference>
<dbReference type="InterPro" id="IPR036388">
    <property type="entry name" value="WH-like_DNA-bd_sf"/>
</dbReference>
<reference evidence="2" key="1">
    <citation type="submission" date="2021-01" db="EMBL/GenBank/DDBJ databases">
        <title>Whole genome shotgun sequence of Rhizocola hellebori NBRC 109834.</title>
        <authorList>
            <person name="Komaki H."/>
            <person name="Tamura T."/>
        </authorList>
    </citation>
    <scope>NUCLEOTIDE SEQUENCE</scope>
    <source>
        <strain evidence="2">NBRC 109834</strain>
    </source>
</reference>
<proteinExistence type="predicted"/>